<dbReference type="SMART" id="SM00849">
    <property type="entry name" value="Lactamase_B"/>
    <property type="match status" value="1"/>
</dbReference>
<evidence type="ECO:0000259" key="1">
    <source>
        <dbReference type="SMART" id="SM00849"/>
    </source>
</evidence>
<evidence type="ECO:0000313" key="3">
    <source>
        <dbReference type="Proteomes" id="UP000235739"/>
    </source>
</evidence>
<organism evidence="2 3">
    <name type="scientific">Glutamicibacter arilaitensis</name>
    <dbReference type="NCBI Taxonomy" id="256701"/>
    <lineage>
        <taxon>Bacteria</taxon>
        <taxon>Bacillati</taxon>
        <taxon>Actinomycetota</taxon>
        <taxon>Actinomycetes</taxon>
        <taxon>Micrococcales</taxon>
        <taxon>Micrococcaceae</taxon>
        <taxon>Glutamicibacter</taxon>
    </lineage>
</organism>
<dbReference type="InterPro" id="IPR036866">
    <property type="entry name" value="RibonucZ/Hydroxyglut_hydro"/>
</dbReference>
<reference evidence="2 3" key="1">
    <citation type="journal article" date="2017" name="Elife">
        <title>Extensive horizontal gene transfer in cheese-associated bacteria.</title>
        <authorList>
            <person name="Bonham K.S."/>
            <person name="Wolfe B.E."/>
            <person name="Dutton R.J."/>
        </authorList>
    </citation>
    <scope>NUCLEOTIDE SEQUENCE [LARGE SCALE GENOMIC DNA]</scope>
    <source>
        <strain evidence="2 3">JB182</strain>
    </source>
</reference>
<dbReference type="GO" id="GO:0016787">
    <property type="term" value="F:hydrolase activity"/>
    <property type="evidence" value="ECO:0007669"/>
    <property type="project" value="UniProtKB-KW"/>
</dbReference>
<dbReference type="EMBL" id="PNQX01000001">
    <property type="protein sequence ID" value="PMQ20445.1"/>
    <property type="molecule type" value="Genomic_DNA"/>
</dbReference>
<name>A0A2N7S2T9_9MICC</name>
<accession>A0A2N7S2T9</accession>
<sequence>MMAEGQWKQVAQRVFQRRYDPLDITVGAVLGEHGLTVIDTRNNACEAQEIIDDVSARFDLPIVAVINTHAHYDHTFGNQLFAQHSIPIYGHHLIPAHFEEYEKPRLEKVQRSPEAEPEMDWDGVVLTPPTHLLAQPCTLNLGGREVELIPLDAGHTDTDLAIHIPDANTWFLGDIIEQSGPPMFGSGAYPLDWPIVLESLLERIQPGDIIVPGHGEPVDRDFIVRQLHCFQLLATTLRDAHQRDESIEQISYSAELKNLWPEDFLQQAAADAYAQLPGTEPDPR</sequence>
<feature type="domain" description="Metallo-beta-lactamase" evidence="1">
    <location>
        <begin position="23"/>
        <end position="214"/>
    </location>
</feature>
<protein>
    <submittedName>
        <fullName evidence="2">MBL fold metallo-hydrolase</fullName>
    </submittedName>
</protein>
<dbReference type="CDD" id="cd16282">
    <property type="entry name" value="metallo-hydrolase-like_MBL-fold"/>
    <property type="match status" value="1"/>
</dbReference>
<dbReference type="AlphaFoldDB" id="A0A2N7S2T9"/>
<dbReference type="Proteomes" id="UP000235739">
    <property type="component" value="Unassembled WGS sequence"/>
</dbReference>
<dbReference type="Gene3D" id="3.60.15.10">
    <property type="entry name" value="Ribonuclease Z/Hydroxyacylglutathione hydrolase-like"/>
    <property type="match status" value="1"/>
</dbReference>
<dbReference type="RefSeq" id="WP_049862636.1">
    <property type="nucleotide sequence ID" value="NZ_JABUYH010000007.1"/>
</dbReference>
<evidence type="ECO:0000313" key="2">
    <source>
        <dbReference type="EMBL" id="PMQ20445.1"/>
    </source>
</evidence>
<dbReference type="GeneID" id="303185808"/>
<dbReference type="InterPro" id="IPR050855">
    <property type="entry name" value="NDM-1-like"/>
</dbReference>
<dbReference type="SUPFAM" id="SSF56281">
    <property type="entry name" value="Metallo-hydrolase/oxidoreductase"/>
    <property type="match status" value="1"/>
</dbReference>
<proteinExistence type="predicted"/>
<dbReference type="PANTHER" id="PTHR42951:SF4">
    <property type="entry name" value="ACYL-COENZYME A THIOESTERASE MBLAC2"/>
    <property type="match status" value="1"/>
</dbReference>
<comment type="caution">
    <text evidence="2">The sequence shown here is derived from an EMBL/GenBank/DDBJ whole genome shotgun (WGS) entry which is preliminary data.</text>
</comment>
<dbReference type="PANTHER" id="PTHR42951">
    <property type="entry name" value="METALLO-BETA-LACTAMASE DOMAIN-CONTAINING"/>
    <property type="match status" value="1"/>
</dbReference>
<keyword evidence="2" id="KW-0378">Hydrolase</keyword>
<gene>
    <name evidence="2" type="ORF">CIK84_02180</name>
</gene>
<dbReference type="Pfam" id="PF00753">
    <property type="entry name" value="Lactamase_B"/>
    <property type="match status" value="1"/>
</dbReference>
<dbReference type="InterPro" id="IPR001279">
    <property type="entry name" value="Metallo-B-lactamas"/>
</dbReference>